<dbReference type="EMBL" id="JAHLFW010000004">
    <property type="protein sequence ID" value="MBU3836839.1"/>
    <property type="molecule type" value="Genomic_DNA"/>
</dbReference>
<reference evidence="2" key="2">
    <citation type="submission" date="2021-04" db="EMBL/GenBank/DDBJ databases">
        <authorList>
            <person name="Gilroy R."/>
        </authorList>
    </citation>
    <scope>NUCLEOTIDE SEQUENCE</scope>
    <source>
        <strain evidence="2">G4-2901</strain>
    </source>
</reference>
<reference evidence="2" key="1">
    <citation type="journal article" date="2021" name="PeerJ">
        <title>Extensive microbial diversity within the chicken gut microbiome revealed by metagenomics and culture.</title>
        <authorList>
            <person name="Gilroy R."/>
            <person name="Ravi A."/>
            <person name="Getino M."/>
            <person name="Pursley I."/>
            <person name="Horton D.L."/>
            <person name="Alikhan N.F."/>
            <person name="Baker D."/>
            <person name="Gharbi K."/>
            <person name="Hall N."/>
            <person name="Watson M."/>
            <person name="Adriaenssens E.M."/>
            <person name="Foster-Nyarko E."/>
            <person name="Jarju S."/>
            <person name="Secka A."/>
            <person name="Antonio M."/>
            <person name="Oren A."/>
            <person name="Chaudhuri R.R."/>
            <person name="La Ragione R."/>
            <person name="Hildebrand F."/>
            <person name="Pallen M.J."/>
        </authorList>
    </citation>
    <scope>NUCLEOTIDE SEQUENCE</scope>
    <source>
        <strain evidence="2">G4-2901</strain>
    </source>
</reference>
<feature type="transmembrane region" description="Helical" evidence="1">
    <location>
        <begin position="77"/>
        <end position="99"/>
    </location>
</feature>
<name>A0A948T9J6_9BACT</name>
<keyword evidence="1" id="KW-0472">Membrane</keyword>
<accession>A0A948T9J6</accession>
<evidence type="ECO:0000313" key="3">
    <source>
        <dbReference type="Proteomes" id="UP000783796"/>
    </source>
</evidence>
<proteinExistence type="predicted"/>
<dbReference type="Proteomes" id="UP000783796">
    <property type="component" value="Unassembled WGS sequence"/>
</dbReference>
<evidence type="ECO:0000256" key="1">
    <source>
        <dbReference type="SAM" id="Phobius"/>
    </source>
</evidence>
<dbReference type="AlphaFoldDB" id="A0A948T9J6"/>
<keyword evidence="1" id="KW-1133">Transmembrane helix</keyword>
<comment type="caution">
    <text evidence="2">The sequence shown here is derived from an EMBL/GenBank/DDBJ whole genome shotgun (WGS) entry which is preliminary data.</text>
</comment>
<evidence type="ECO:0000313" key="2">
    <source>
        <dbReference type="EMBL" id="MBU3836839.1"/>
    </source>
</evidence>
<sequence length="142" mass="15566">MNNNIKHLGIVESIDGSHVRVKILQSSACSSCSVKGHCNVSETKEKIIDIHDKESADCCSVGQQVMVCGTTSMGMKAVLLAFVLPFVVLFVALFVTMRITDGDEATSALVSLCTLIPYYIIIYLLRNKISRTFSFTLETINN</sequence>
<keyword evidence="1" id="KW-0812">Transmembrane</keyword>
<feature type="transmembrane region" description="Helical" evidence="1">
    <location>
        <begin position="105"/>
        <end position="125"/>
    </location>
</feature>
<dbReference type="Pfam" id="PF04246">
    <property type="entry name" value="RseC_MucC"/>
    <property type="match status" value="1"/>
</dbReference>
<gene>
    <name evidence="2" type="ORF">H9777_00625</name>
</gene>
<organism evidence="2 3">
    <name type="scientific">Candidatus Phocaeicola faecigallinarum</name>
    <dbReference type="NCBI Taxonomy" id="2838732"/>
    <lineage>
        <taxon>Bacteria</taxon>
        <taxon>Pseudomonadati</taxon>
        <taxon>Bacteroidota</taxon>
        <taxon>Bacteroidia</taxon>
        <taxon>Bacteroidales</taxon>
        <taxon>Bacteroidaceae</taxon>
        <taxon>Phocaeicola</taxon>
    </lineage>
</organism>
<protein>
    <submittedName>
        <fullName evidence="2">SoxR reducing system RseC family protein</fullName>
    </submittedName>
</protein>